<dbReference type="InterPro" id="IPR025965">
    <property type="entry name" value="FlgD/Vpr_Ig-like"/>
</dbReference>
<feature type="signal peptide" evidence="1">
    <location>
        <begin position="1"/>
        <end position="17"/>
    </location>
</feature>
<gene>
    <name evidence="3" type="ORF">A2024_06285</name>
</gene>
<dbReference type="Pfam" id="PF13860">
    <property type="entry name" value="FlgD_ig"/>
    <property type="match status" value="1"/>
</dbReference>
<evidence type="ECO:0000313" key="4">
    <source>
        <dbReference type="Proteomes" id="UP000177230"/>
    </source>
</evidence>
<dbReference type="NCBIfam" id="TIGR04183">
    <property type="entry name" value="Por_Secre_tail"/>
    <property type="match status" value="1"/>
</dbReference>
<protein>
    <recommendedName>
        <fullName evidence="2">FlgD/Vpr Ig-like domain-containing protein</fullName>
    </recommendedName>
</protein>
<comment type="caution">
    <text evidence="3">The sequence shown here is derived from an EMBL/GenBank/DDBJ whole genome shotgun (WGS) entry which is preliminary data.</text>
</comment>
<dbReference type="InterPro" id="IPR036278">
    <property type="entry name" value="Sialidase_sf"/>
</dbReference>
<accession>A0A1F5RIA2</accession>
<evidence type="ECO:0000259" key="2">
    <source>
        <dbReference type="Pfam" id="PF13860"/>
    </source>
</evidence>
<dbReference type="CDD" id="cd15482">
    <property type="entry name" value="Sialidase_non-viral"/>
    <property type="match status" value="1"/>
</dbReference>
<reference evidence="3 4" key="1">
    <citation type="journal article" date="2016" name="Nat. Commun.">
        <title>Thousands of microbial genomes shed light on interconnected biogeochemical processes in an aquifer system.</title>
        <authorList>
            <person name="Anantharaman K."/>
            <person name="Brown C.T."/>
            <person name="Hug L.A."/>
            <person name="Sharon I."/>
            <person name="Castelle C.J."/>
            <person name="Probst A.J."/>
            <person name="Thomas B.C."/>
            <person name="Singh A."/>
            <person name="Wilkins M.J."/>
            <person name="Karaoz U."/>
            <person name="Brodie E.L."/>
            <person name="Williams K.H."/>
            <person name="Hubbard S.S."/>
            <person name="Banfield J.F."/>
        </authorList>
    </citation>
    <scope>NUCLEOTIDE SEQUENCE [LARGE SCALE GENOMIC DNA]</scope>
</reference>
<dbReference type="Gene3D" id="2.60.40.4070">
    <property type="match status" value="1"/>
</dbReference>
<name>A0A1F5RIA2_9BACT</name>
<evidence type="ECO:0000256" key="1">
    <source>
        <dbReference type="SAM" id="SignalP"/>
    </source>
</evidence>
<feature type="chain" id="PRO_5009520949" description="FlgD/Vpr Ig-like domain-containing protein" evidence="1">
    <location>
        <begin position="18"/>
        <end position="573"/>
    </location>
</feature>
<evidence type="ECO:0000313" key="3">
    <source>
        <dbReference type="EMBL" id="OGF14128.1"/>
    </source>
</evidence>
<feature type="domain" description="FlgD/Vpr Ig-like" evidence="2">
    <location>
        <begin position="509"/>
        <end position="555"/>
    </location>
</feature>
<proteinExistence type="predicted"/>
<dbReference type="EMBL" id="MFFM01000009">
    <property type="protein sequence ID" value="OGF14128.1"/>
    <property type="molecule type" value="Genomic_DNA"/>
</dbReference>
<dbReference type="InterPro" id="IPR026444">
    <property type="entry name" value="Secre_tail"/>
</dbReference>
<organism evidence="3 4">
    <name type="scientific">Candidatus Edwardsbacteria bacterium GWF2_54_11</name>
    <dbReference type="NCBI Taxonomy" id="1817851"/>
    <lineage>
        <taxon>Bacteria</taxon>
        <taxon>Candidatus Edwardsiibacteriota</taxon>
    </lineage>
</organism>
<dbReference type="AlphaFoldDB" id="A0A1F5RIA2"/>
<dbReference type="Gene3D" id="2.120.10.10">
    <property type="match status" value="2"/>
</dbReference>
<sequence>MKKIFTLLIFAANLCLAQDIMISNPTEPCGPVRQDYWLSKKADIGQRTRAGAETEKAVPRSKAFTAAALDSYDFGTNVRVNDNPAGTSFESVYSSGGHSMAARGDTVYLAWRSDRNPRSTVYFDKSTDGGQTWGTDVRITDSDSGAIMPALAVGKDGTIYVSWTDYRDPSGYRHIYFAKSTNGGTSFLPSVRVSAESGEMPQQKSSIAVNDSGYVFIAYEDWRNYTATAMDIYCSRSTNGGSSFEPAVRVDDCTDSVDQWLPSIAVKDSIVFISWTDFRNTSDLYSDIYFARSIDNGESYETNILVNDTIGQVNRSQWSSSIAVDEYIYIGFADNRDGNYDVYYAKSNDGGLTFTTPNLNLIDAAGQPYAQGYPSLACDDSGGVYCAWEDIRNDYNNARQIYFGFSKNYGDSFSFNIHVDDRPLDDSAWLFTPTICVNKAGKVFSAWDDGRNNIGGTKYDIYTTAGTFVNGVAGQPIENNPNPVFRIQCYPNPFNNRTTVDYQIPKTGMVTLKVYNISGQVVSVLVNNIQQGGPHSVKWDGKDDQGREISSGIYFARLMTDNSTRTNKITLIR</sequence>
<keyword evidence="1" id="KW-0732">Signal</keyword>
<dbReference type="SUPFAM" id="SSF50939">
    <property type="entry name" value="Sialidases"/>
    <property type="match status" value="1"/>
</dbReference>
<dbReference type="Proteomes" id="UP000177230">
    <property type="component" value="Unassembled WGS sequence"/>
</dbReference>